<keyword evidence="6 9" id="KW-0472">Membrane</keyword>
<dbReference type="Proteomes" id="UP000053675">
    <property type="component" value="Unassembled WGS sequence"/>
</dbReference>
<organism evidence="11 12">
    <name type="scientific">Nitratireductor basaltis</name>
    <dbReference type="NCBI Taxonomy" id="472175"/>
    <lineage>
        <taxon>Bacteria</taxon>
        <taxon>Pseudomonadati</taxon>
        <taxon>Pseudomonadota</taxon>
        <taxon>Alphaproteobacteria</taxon>
        <taxon>Hyphomicrobiales</taxon>
        <taxon>Phyllobacteriaceae</taxon>
        <taxon>Nitratireductor</taxon>
    </lineage>
</organism>
<dbReference type="EMBL" id="JMQM01000001">
    <property type="protein sequence ID" value="KFB10439.1"/>
    <property type="molecule type" value="Genomic_DNA"/>
</dbReference>
<dbReference type="NCBIfam" id="TIGR03023">
    <property type="entry name" value="WcaJ_sugtrans"/>
    <property type="match status" value="1"/>
</dbReference>
<evidence type="ECO:0000256" key="4">
    <source>
        <dbReference type="ARBA" id="ARBA00022692"/>
    </source>
</evidence>
<dbReference type="Gene3D" id="3.40.50.720">
    <property type="entry name" value="NAD(P)-binding Rossmann-like Domain"/>
    <property type="match status" value="1"/>
</dbReference>
<dbReference type="GO" id="GO:0016020">
    <property type="term" value="C:membrane"/>
    <property type="evidence" value="ECO:0007669"/>
    <property type="project" value="UniProtKB-SubCell"/>
</dbReference>
<dbReference type="NCBIfam" id="TIGR03025">
    <property type="entry name" value="EPS_sugtrans"/>
    <property type="match status" value="1"/>
</dbReference>
<dbReference type="SUPFAM" id="SSF51735">
    <property type="entry name" value="NAD(P)-binding Rossmann-fold domains"/>
    <property type="match status" value="1"/>
</dbReference>
<evidence type="ECO:0000256" key="6">
    <source>
        <dbReference type="ARBA" id="ARBA00023136"/>
    </source>
</evidence>
<dbReference type="InterPro" id="IPR003362">
    <property type="entry name" value="Bact_transf"/>
</dbReference>
<dbReference type="PANTHER" id="PTHR30576:SF0">
    <property type="entry name" value="UNDECAPRENYL-PHOSPHATE N-ACETYLGALACTOSAMINYL 1-PHOSPHATE TRANSFERASE-RELATED"/>
    <property type="match status" value="1"/>
</dbReference>
<dbReference type="RefSeq" id="WP_036481264.1">
    <property type="nucleotide sequence ID" value="NZ_JMQM01000001.1"/>
</dbReference>
<keyword evidence="12" id="KW-1185">Reference proteome</keyword>
<dbReference type="AlphaFoldDB" id="A0A084UBV3"/>
<dbReference type="InterPro" id="IPR036291">
    <property type="entry name" value="NAD(P)-bd_dom_sf"/>
</dbReference>
<accession>A0A084UBV3</accession>
<keyword evidence="5 9" id="KW-1133">Transmembrane helix</keyword>
<dbReference type="InterPro" id="IPR017475">
    <property type="entry name" value="EPS_sugar_tfrase"/>
</dbReference>
<feature type="transmembrane region" description="Helical" evidence="9">
    <location>
        <begin position="121"/>
        <end position="139"/>
    </location>
</feature>
<reference evidence="11 12" key="1">
    <citation type="submission" date="2014-05" db="EMBL/GenBank/DDBJ databases">
        <title>Draft Genome Sequence of Nitratireductor basaltis Strain UMTGB225, A Marine Bacterium Isolated from Green Barrel Tunicate.</title>
        <authorList>
            <person name="Gan H.Y."/>
        </authorList>
    </citation>
    <scope>NUCLEOTIDE SEQUENCE [LARGE SCALE GENOMIC DNA]</scope>
    <source>
        <strain evidence="11 12">UMTGB225</strain>
    </source>
</reference>
<sequence length="511" mass="58445">MNATEPTGKLTKDAVLQGETPGERKPRPELGRIARQVAQQYRRDTTSPVMVSGVMRLAEFGLLAISGIILYTWHVGLQTHLFWQYPLIIFGCSLVTVILLEFMDAYQMPALRSPIGQVGRVFLAWTSAFALITISLFFLKISADFSRFWMGSWYVTGFVLIFLTRSLTAQLVKRWARNGRIERRAVIVGGGKTAEELIRSIEQQPYNDIRICGLFDDRDDRRSPPVVAGYPKLGNVEELIEFARIARIDMMIVSLPMSAETRVLSMLRKLWVLPIDIRLSAHSNHLRFRPRAYSYIGSVPMLDIFDRPINDWDSVAKRAFDIIFSLIGIVVFSPVMLATALAIKLDSKGPVLFKQKRHGFNNEVIEVFKFRSMYVDQCDPTAKQAVTKNDPRVTRVGRIIRKTSVDELPQFFNSLFGSLSLVGPRPHAVAAQAHNRLFDEVVDGYFARHRVKPGVTGWAQINGWRGEMDTDEKIRKRTEYDLYYIENWSLWFDLKILFLTPIRLLNTDNAY</sequence>
<comment type="similarity">
    <text evidence="2">Belongs to the bacterial sugar transferase family.</text>
</comment>
<comment type="caution">
    <text evidence="11">The sequence shown here is derived from an EMBL/GenBank/DDBJ whole genome shotgun (WGS) entry which is preliminary data.</text>
</comment>
<evidence type="ECO:0000256" key="2">
    <source>
        <dbReference type="ARBA" id="ARBA00006464"/>
    </source>
</evidence>
<dbReference type="eggNOG" id="COG2148">
    <property type="taxonomic scope" value="Bacteria"/>
</dbReference>
<keyword evidence="4 9" id="KW-0812">Transmembrane</keyword>
<feature type="transmembrane region" description="Helical" evidence="9">
    <location>
        <begin position="322"/>
        <end position="343"/>
    </location>
</feature>
<evidence type="ECO:0000313" key="12">
    <source>
        <dbReference type="Proteomes" id="UP000053675"/>
    </source>
</evidence>
<evidence type="ECO:0000256" key="5">
    <source>
        <dbReference type="ARBA" id="ARBA00022989"/>
    </source>
</evidence>
<evidence type="ECO:0000259" key="10">
    <source>
        <dbReference type="Pfam" id="PF02397"/>
    </source>
</evidence>
<keyword evidence="7" id="KW-0270">Exopolysaccharide synthesis</keyword>
<feature type="transmembrane region" description="Helical" evidence="9">
    <location>
        <begin position="82"/>
        <end position="100"/>
    </location>
</feature>
<dbReference type="OrthoDB" id="9808602at2"/>
<gene>
    <name evidence="11" type="ORF">EL18_01473</name>
</gene>
<dbReference type="Pfam" id="PF13727">
    <property type="entry name" value="CoA_binding_3"/>
    <property type="match status" value="1"/>
</dbReference>
<keyword evidence="3 11" id="KW-0808">Transferase</keyword>
<feature type="region of interest" description="Disordered" evidence="8">
    <location>
        <begin position="1"/>
        <end position="29"/>
    </location>
</feature>
<dbReference type="PATRIC" id="fig|472175.3.peg.1485"/>
<protein>
    <submittedName>
        <fullName evidence="11">Sugar transferase</fullName>
    </submittedName>
</protein>
<dbReference type="Pfam" id="PF02397">
    <property type="entry name" value="Bac_transf"/>
    <property type="match status" value="1"/>
</dbReference>
<proteinExistence type="inferred from homology"/>
<evidence type="ECO:0000256" key="9">
    <source>
        <dbReference type="SAM" id="Phobius"/>
    </source>
</evidence>
<dbReference type="InterPro" id="IPR017473">
    <property type="entry name" value="Undecaprenyl-P_gluc_Ptfrase"/>
</dbReference>
<evidence type="ECO:0000256" key="3">
    <source>
        <dbReference type="ARBA" id="ARBA00022679"/>
    </source>
</evidence>
<dbReference type="GO" id="GO:0016780">
    <property type="term" value="F:phosphotransferase activity, for other substituted phosphate groups"/>
    <property type="evidence" value="ECO:0007669"/>
    <property type="project" value="TreeGrafter"/>
</dbReference>
<feature type="transmembrane region" description="Helical" evidence="9">
    <location>
        <begin position="57"/>
        <end position="76"/>
    </location>
</feature>
<name>A0A084UBV3_9HYPH</name>
<dbReference type="PANTHER" id="PTHR30576">
    <property type="entry name" value="COLANIC BIOSYNTHESIS UDP-GLUCOSE LIPID CARRIER TRANSFERASE"/>
    <property type="match status" value="1"/>
</dbReference>
<comment type="subcellular location">
    <subcellularLocation>
        <location evidence="1">Membrane</location>
        <topology evidence="1">Multi-pass membrane protein</topology>
    </subcellularLocation>
</comment>
<evidence type="ECO:0000256" key="7">
    <source>
        <dbReference type="ARBA" id="ARBA00023169"/>
    </source>
</evidence>
<evidence type="ECO:0000256" key="1">
    <source>
        <dbReference type="ARBA" id="ARBA00004141"/>
    </source>
</evidence>
<evidence type="ECO:0000256" key="8">
    <source>
        <dbReference type="SAM" id="MobiDB-lite"/>
    </source>
</evidence>
<dbReference type="STRING" id="472175.EL18_01473"/>
<feature type="domain" description="Bacterial sugar transferase" evidence="10">
    <location>
        <begin position="317"/>
        <end position="505"/>
    </location>
</feature>
<dbReference type="GO" id="GO:0000271">
    <property type="term" value="P:polysaccharide biosynthetic process"/>
    <property type="evidence" value="ECO:0007669"/>
    <property type="project" value="UniProtKB-KW"/>
</dbReference>
<evidence type="ECO:0000313" key="11">
    <source>
        <dbReference type="EMBL" id="KFB10439.1"/>
    </source>
</evidence>
<feature type="transmembrane region" description="Helical" evidence="9">
    <location>
        <begin position="151"/>
        <end position="172"/>
    </location>
</feature>